<sequence length="92" mass="10937">MTYTYNLYSSDQLGFSKSYHIKTDLPPHKFRSIMMEFRRGGEQDPQAFIQYMTEQFPDSFRLFDYDDVVQYDADQENSTILVNLLDQTDQTV</sequence>
<reference evidence="1 2" key="1">
    <citation type="submission" date="2024-05" db="EMBL/GenBank/DDBJ databases">
        <authorList>
            <person name="Venkateswaran K."/>
        </authorList>
    </citation>
    <scope>NUCLEOTIDE SEQUENCE [LARGE SCALE GENOMIC DNA]</scope>
    <source>
        <strain evidence="1 2">179-C4-2-HS</strain>
    </source>
</reference>
<evidence type="ECO:0000313" key="1">
    <source>
        <dbReference type="EMBL" id="MFB3167582.1"/>
    </source>
</evidence>
<evidence type="ECO:0000313" key="2">
    <source>
        <dbReference type="Proteomes" id="UP001241748"/>
    </source>
</evidence>
<evidence type="ECO:0008006" key="3">
    <source>
        <dbReference type="Google" id="ProtNLM"/>
    </source>
</evidence>
<dbReference type="RefSeq" id="WP_306074324.1">
    <property type="nucleotide sequence ID" value="NZ_JAROBZ020000001.1"/>
</dbReference>
<dbReference type="Proteomes" id="UP001241748">
    <property type="component" value="Unassembled WGS sequence"/>
</dbReference>
<accession>A0ABV4YRT9</accession>
<name>A0ABV4YRT9_9BACI</name>
<gene>
    <name evidence="1" type="ORF">P5G62_010720</name>
</gene>
<protein>
    <recommendedName>
        <fullName evidence="3">Nonstructural protein</fullName>
    </recommendedName>
</protein>
<comment type="caution">
    <text evidence="1">The sequence shown here is derived from an EMBL/GenBank/DDBJ whole genome shotgun (WGS) entry which is preliminary data.</text>
</comment>
<dbReference type="EMBL" id="JAROBZ020000001">
    <property type="protein sequence ID" value="MFB3167582.1"/>
    <property type="molecule type" value="Genomic_DNA"/>
</dbReference>
<proteinExistence type="predicted"/>
<keyword evidence="2" id="KW-1185">Reference proteome</keyword>
<organism evidence="1 2">
    <name type="scientific">Neobacillus driksii</name>
    <dbReference type="NCBI Taxonomy" id="3035913"/>
    <lineage>
        <taxon>Bacteria</taxon>
        <taxon>Bacillati</taxon>
        <taxon>Bacillota</taxon>
        <taxon>Bacilli</taxon>
        <taxon>Bacillales</taxon>
        <taxon>Bacillaceae</taxon>
        <taxon>Neobacillus</taxon>
    </lineage>
</organism>